<protein>
    <recommendedName>
        <fullName evidence="1">MROH2B-like N-terminal HEAT-repeats domain-containing protein</fullName>
    </recommendedName>
</protein>
<name>A0A915IX29_ROMCU</name>
<dbReference type="Proteomes" id="UP000887565">
    <property type="component" value="Unplaced"/>
</dbReference>
<proteinExistence type="predicted"/>
<keyword evidence="2" id="KW-1185">Reference proteome</keyword>
<dbReference type="WBParaSite" id="nRc.2.0.1.t18332-RA">
    <property type="protein sequence ID" value="nRc.2.0.1.t18332-RA"/>
    <property type="gene ID" value="nRc.2.0.1.g18332"/>
</dbReference>
<dbReference type="InterPro" id="IPR056282">
    <property type="entry name" value="MROH2B-like_N_HEAT"/>
</dbReference>
<reference evidence="3" key="1">
    <citation type="submission" date="2022-11" db="UniProtKB">
        <authorList>
            <consortium name="WormBaseParasite"/>
        </authorList>
    </citation>
    <scope>IDENTIFICATION</scope>
</reference>
<evidence type="ECO:0000259" key="1">
    <source>
        <dbReference type="Pfam" id="PF23221"/>
    </source>
</evidence>
<sequence length="101" mass="11045">MSSSIESLIVSLFESLNDKDDNVREAVLSSLHTIGINEPGVFLNAGHLFLATRHAKLSNTHRSSLLNSMKKVCAETVQIISDNLAALIINLAIQELIFNKV</sequence>
<feature type="domain" description="MROH2B-like N-terminal HEAT-repeats" evidence="1">
    <location>
        <begin position="31"/>
        <end position="99"/>
    </location>
</feature>
<dbReference type="Pfam" id="PF23221">
    <property type="entry name" value="HEAT_MROH2B_1st"/>
    <property type="match status" value="1"/>
</dbReference>
<organism evidence="2 3">
    <name type="scientific">Romanomermis culicivorax</name>
    <name type="common">Nematode worm</name>
    <dbReference type="NCBI Taxonomy" id="13658"/>
    <lineage>
        <taxon>Eukaryota</taxon>
        <taxon>Metazoa</taxon>
        <taxon>Ecdysozoa</taxon>
        <taxon>Nematoda</taxon>
        <taxon>Enoplea</taxon>
        <taxon>Dorylaimia</taxon>
        <taxon>Mermithida</taxon>
        <taxon>Mermithoidea</taxon>
        <taxon>Mermithidae</taxon>
        <taxon>Romanomermis</taxon>
    </lineage>
</organism>
<evidence type="ECO:0000313" key="2">
    <source>
        <dbReference type="Proteomes" id="UP000887565"/>
    </source>
</evidence>
<dbReference type="AlphaFoldDB" id="A0A915IX29"/>
<evidence type="ECO:0000313" key="3">
    <source>
        <dbReference type="WBParaSite" id="nRc.2.0.1.t18332-RA"/>
    </source>
</evidence>
<accession>A0A915IX29</accession>